<protein>
    <submittedName>
        <fullName evidence="3">Putative serine/threonine-protein kinase</fullName>
    </submittedName>
</protein>
<evidence type="ECO:0000313" key="3">
    <source>
        <dbReference type="EMBL" id="PNH02874.1"/>
    </source>
</evidence>
<comment type="caution">
    <text evidence="3">The sequence shown here is derived from an EMBL/GenBank/DDBJ whole genome shotgun (WGS) entry which is preliminary data.</text>
</comment>
<dbReference type="GO" id="GO:0005524">
    <property type="term" value="F:ATP binding"/>
    <property type="evidence" value="ECO:0007669"/>
    <property type="project" value="InterPro"/>
</dbReference>
<dbReference type="PANTHER" id="PTHR44329:SF214">
    <property type="entry name" value="PROTEIN KINASE DOMAIN-CONTAINING PROTEIN"/>
    <property type="match status" value="1"/>
</dbReference>
<feature type="region of interest" description="Disordered" evidence="1">
    <location>
        <begin position="72"/>
        <end position="109"/>
    </location>
</feature>
<gene>
    <name evidence="3" type="ORF">TSOC_011113</name>
</gene>
<dbReference type="InterPro" id="IPR051681">
    <property type="entry name" value="Ser/Thr_Kinases-Pseudokinases"/>
</dbReference>
<keyword evidence="4" id="KW-1185">Reference proteome</keyword>
<organism evidence="3 4">
    <name type="scientific">Tetrabaena socialis</name>
    <dbReference type="NCBI Taxonomy" id="47790"/>
    <lineage>
        <taxon>Eukaryota</taxon>
        <taxon>Viridiplantae</taxon>
        <taxon>Chlorophyta</taxon>
        <taxon>core chlorophytes</taxon>
        <taxon>Chlorophyceae</taxon>
        <taxon>CS clade</taxon>
        <taxon>Chlamydomonadales</taxon>
        <taxon>Tetrabaenaceae</taxon>
        <taxon>Tetrabaena</taxon>
    </lineage>
</organism>
<name>A0A2J7ZRH9_9CHLO</name>
<feature type="compositionally biased region" description="Low complexity" evidence="1">
    <location>
        <begin position="99"/>
        <end position="109"/>
    </location>
</feature>
<reference evidence="3 4" key="1">
    <citation type="journal article" date="2017" name="Mol. Biol. Evol.">
        <title>The 4-celled Tetrabaena socialis nuclear genome reveals the essential components for genetic control of cell number at the origin of multicellularity in the volvocine lineage.</title>
        <authorList>
            <person name="Featherston J."/>
            <person name="Arakaki Y."/>
            <person name="Hanschen E.R."/>
            <person name="Ferris P.J."/>
            <person name="Michod R.E."/>
            <person name="Olson B.J.S.C."/>
            <person name="Nozaki H."/>
            <person name="Durand P.M."/>
        </authorList>
    </citation>
    <scope>NUCLEOTIDE SEQUENCE [LARGE SCALE GENOMIC DNA]</scope>
    <source>
        <strain evidence="3 4">NIES-571</strain>
    </source>
</reference>
<feature type="domain" description="Protein kinase" evidence="2">
    <location>
        <begin position="1"/>
        <end position="158"/>
    </location>
</feature>
<dbReference type="InterPro" id="IPR011009">
    <property type="entry name" value="Kinase-like_dom_sf"/>
</dbReference>
<dbReference type="GO" id="GO:0004674">
    <property type="term" value="F:protein serine/threonine kinase activity"/>
    <property type="evidence" value="ECO:0007669"/>
    <property type="project" value="TreeGrafter"/>
</dbReference>
<dbReference type="PANTHER" id="PTHR44329">
    <property type="entry name" value="SERINE/THREONINE-PROTEIN KINASE TNNI3K-RELATED"/>
    <property type="match status" value="1"/>
</dbReference>
<dbReference type="AlphaFoldDB" id="A0A2J7ZRH9"/>
<evidence type="ECO:0000256" key="1">
    <source>
        <dbReference type="SAM" id="MobiDB-lite"/>
    </source>
</evidence>
<sequence length="164" mass="17198">MLRDFGLSVKLDAGRSQHSHTYGGTPHYMAPERARGILAQRSDVYSLGVCLWELYCGTPPWRRNAPAGHNNCGGGGGSGRYGDDGTADSQSSGESYALPSPYEPGAAPPAAYGAGGSEVFRFPRSCPPEFSGLVTSCLAADLGERPDAGAVLAALARMQQRYGQ</sequence>
<dbReference type="OrthoDB" id="310217at2759"/>
<evidence type="ECO:0000259" key="2">
    <source>
        <dbReference type="PROSITE" id="PS50011"/>
    </source>
</evidence>
<dbReference type="SUPFAM" id="SSF56112">
    <property type="entry name" value="Protein kinase-like (PK-like)"/>
    <property type="match status" value="1"/>
</dbReference>
<proteinExistence type="predicted"/>
<dbReference type="Proteomes" id="UP000236333">
    <property type="component" value="Unassembled WGS sequence"/>
</dbReference>
<dbReference type="Gene3D" id="1.10.510.10">
    <property type="entry name" value="Transferase(Phosphotransferase) domain 1"/>
    <property type="match status" value="1"/>
</dbReference>
<dbReference type="Pfam" id="PF00069">
    <property type="entry name" value="Pkinase"/>
    <property type="match status" value="1"/>
</dbReference>
<keyword evidence="3" id="KW-0808">Transferase</keyword>
<accession>A0A2J7ZRH9</accession>
<evidence type="ECO:0000313" key="4">
    <source>
        <dbReference type="Proteomes" id="UP000236333"/>
    </source>
</evidence>
<keyword evidence="3" id="KW-0418">Kinase</keyword>
<dbReference type="InterPro" id="IPR000719">
    <property type="entry name" value="Prot_kinase_dom"/>
</dbReference>
<dbReference type="EMBL" id="PGGS01000584">
    <property type="protein sequence ID" value="PNH02874.1"/>
    <property type="molecule type" value="Genomic_DNA"/>
</dbReference>
<dbReference type="PROSITE" id="PS50011">
    <property type="entry name" value="PROTEIN_KINASE_DOM"/>
    <property type="match status" value="1"/>
</dbReference>